<dbReference type="Pfam" id="PF00364">
    <property type="entry name" value="Biotin_lipoyl"/>
    <property type="match status" value="2"/>
</dbReference>
<feature type="domain" description="Lipoyl-binding" evidence="14">
    <location>
        <begin position="114"/>
        <end position="188"/>
    </location>
</feature>
<evidence type="ECO:0000256" key="9">
    <source>
        <dbReference type="ARBA" id="ARBA00023157"/>
    </source>
</evidence>
<dbReference type="FunFam" id="2.40.50.100:FF:000009">
    <property type="entry name" value="Acetyltransferase component of pyruvate dehydrogenase complex"/>
    <property type="match status" value="2"/>
</dbReference>
<evidence type="ECO:0000256" key="5">
    <source>
        <dbReference type="ARBA" id="ARBA00022823"/>
    </source>
</evidence>
<dbReference type="PANTHER" id="PTHR22912:SF160">
    <property type="entry name" value="DIHYDROLIPOYL DEHYDROGENASE"/>
    <property type="match status" value="1"/>
</dbReference>
<keyword evidence="7 12" id="KW-0560">Oxidoreductase</keyword>
<sequence length="693" mass="72425">MSMIEIRIPDIGDFKDVPIIEVHVKPGDTVAVEDPLLTLESDKATLEVPCPQAGTIGEVKVKSGDKVSEGDLIVMLEAEGGAATSPKERLREDAAPSAGDAQAGYGSPAGAYESIEVKVPDIGDFKDVPVIEILVKEGDTISAEDPLMTLESDKATMEIPSPAAGTVGAIRIKVGDRVSQGDTIMALQTQGTAKPNGAAAAMPTAAGTPASAPAGKPASSVAGDIHAEVLVLGAGPGGYTAAFRAADLGKQVVLIERWPTLGGVCLNVGCIPSKALLHAAKVIDETQDMGNHGIRFTDPTIDLDALRSWKDGVVKKLTGGLTGLAKQRKVNVVSGFGRFISLNQVEVEQADGSKKVVTFDQAIIAAGSEPVTLPFIPHDDPRVIDSTGALELGGIPKRLLVLGGGIIGLEMATVYHALGSKVTIVELMDQIIPGADKDIVTPLMKRIKKKYENIHLKTKVTKVEATEAGLVAHFEGGSAPETDTFDRVLVAVGRRPNGRTIGAENAGVAVDERGYIAVDKQMRTNVAHIYAIGDVVGQPMLAHKAVHEGRVAAEAAAGKNSFFDAKVIPSVAYTDPEVAWVGPTENELKAKGVKYGKGVFPWAASGRSLSLGRDEGITKILFDETTDRIIGCGIVGPSAGDLIAEAALAIEMGADAEDIGLTIHPHPTLSETMGMAAEVFEGTITDLYMPKRK</sequence>
<keyword evidence="4 12" id="KW-0285">Flavoprotein</keyword>
<comment type="similarity">
    <text evidence="2 12">Belongs to the class-I pyridine nucleotide-disulfide oxidoreductase family.</text>
</comment>
<dbReference type="PROSITE" id="PS50968">
    <property type="entry name" value="BIOTINYL_LIPOYL"/>
    <property type="match status" value="2"/>
</dbReference>
<dbReference type="InterPro" id="IPR016156">
    <property type="entry name" value="FAD/NAD-linked_Rdtase_dimer_sf"/>
</dbReference>
<evidence type="ECO:0000256" key="6">
    <source>
        <dbReference type="ARBA" id="ARBA00022827"/>
    </source>
</evidence>
<evidence type="ECO:0000256" key="2">
    <source>
        <dbReference type="ARBA" id="ARBA00007532"/>
    </source>
</evidence>
<dbReference type="PROSITE" id="PS00189">
    <property type="entry name" value="LIPOYL"/>
    <property type="match status" value="2"/>
</dbReference>
<feature type="region of interest" description="Disordered" evidence="13">
    <location>
        <begin position="83"/>
        <end position="105"/>
    </location>
</feature>
<evidence type="ECO:0000256" key="8">
    <source>
        <dbReference type="ARBA" id="ARBA00023027"/>
    </source>
</evidence>
<dbReference type="InterPro" id="IPR006258">
    <property type="entry name" value="Lipoamide_DH"/>
</dbReference>
<evidence type="ECO:0000256" key="11">
    <source>
        <dbReference type="ARBA" id="ARBA00049187"/>
    </source>
</evidence>
<keyword evidence="10 12" id="KW-0676">Redox-active center</keyword>
<keyword evidence="16" id="KW-1185">Reference proteome</keyword>
<dbReference type="EMBL" id="BJYZ01000018">
    <property type="protein sequence ID" value="GEO39729.1"/>
    <property type="molecule type" value="Genomic_DNA"/>
</dbReference>
<keyword evidence="9" id="KW-1015">Disulfide bond</keyword>
<name>A0A512DTD0_9PROT</name>
<dbReference type="Gene3D" id="3.30.390.30">
    <property type="match status" value="1"/>
</dbReference>
<dbReference type="Pfam" id="PF02852">
    <property type="entry name" value="Pyr_redox_dim"/>
    <property type="match status" value="1"/>
</dbReference>
<dbReference type="InterPro" id="IPR012999">
    <property type="entry name" value="Pyr_OxRdtase_I_AS"/>
</dbReference>
<evidence type="ECO:0000256" key="12">
    <source>
        <dbReference type="RuleBase" id="RU003692"/>
    </source>
</evidence>
<dbReference type="PROSITE" id="PS00076">
    <property type="entry name" value="PYRIDINE_REDOX_1"/>
    <property type="match status" value="1"/>
</dbReference>
<dbReference type="GO" id="GO:0004148">
    <property type="term" value="F:dihydrolipoyl dehydrogenase (NADH) activity"/>
    <property type="evidence" value="ECO:0007669"/>
    <property type="project" value="UniProtKB-EC"/>
</dbReference>
<comment type="caution">
    <text evidence="15">The sequence shown here is derived from an EMBL/GenBank/DDBJ whole genome shotgun (WGS) entry which is preliminary data.</text>
</comment>
<reference evidence="15 16" key="1">
    <citation type="submission" date="2019-07" db="EMBL/GenBank/DDBJ databases">
        <title>Whole genome shotgun sequence of Skermanella aerolata NBRC 106429.</title>
        <authorList>
            <person name="Hosoyama A."/>
            <person name="Uohara A."/>
            <person name="Ohji S."/>
            <person name="Ichikawa N."/>
        </authorList>
    </citation>
    <scope>NUCLEOTIDE SEQUENCE [LARGE SCALE GENOMIC DNA]</scope>
    <source>
        <strain evidence="15 16">NBRC 106429</strain>
    </source>
</reference>
<protein>
    <recommendedName>
        <fullName evidence="3 12">Dihydrolipoyl dehydrogenase</fullName>
        <ecNumber evidence="3 12">1.8.1.4</ecNumber>
    </recommendedName>
</protein>
<dbReference type="InterPro" id="IPR023753">
    <property type="entry name" value="FAD/NAD-binding_dom"/>
</dbReference>
<dbReference type="InterPro" id="IPR000089">
    <property type="entry name" value="Biotin_lipoyl"/>
</dbReference>
<comment type="cofactor">
    <cofactor evidence="1">
        <name>(R)-lipoate</name>
        <dbReference type="ChEBI" id="CHEBI:83088"/>
    </cofactor>
</comment>
<dbReference type="InterPro" id="IPR011053">
    <property type="entry name" value="Single_hybrid_motif"/>
</dbReference>
<evidence type="ECO:0000256" key="1">
    <source>
        <dbReference type="ARBA" id="ARBA00001938"/>
    </source>
</evidence>
<comment type="catalytic activity">
    <reaction evidence="11 12">
        <text>N(6)-[(R)-dihydrolipoyl]-L-lysyl-[protein] + NAD(+) = N(6)-[(R)-lipoyl]-L-lysyl-[protein] + NADH + H(+)</text>
        <dbReference type="Rhea" id="RHEA:15045"/>
        <dbReference type="Rhea" id="RHEA-COMP:10474"/>
        <dbReference type="Rhea" id="RHEA-COMP:10475"/>
        <dbReference type="ChEBI" id="CHEBI:15378"/>
        <dbReference type="ChEBI" id="CHEBI:57540"/>
        <dbReference type="ChEBI" id="CHEBI:57945"/>
        <dbReference type="ChEBI" id="CHEBI:83099"/>
        <dbReference type="ChEBI" id="CHEBI:83100"/>
        <dbReference type="EC" id="1.8.1.4"/>
    </reaction>
</comment>
<evidence type="ECO:0000256" key="4">
    <source>
        <dbReference type="ARBA" id="ARBA00022630"/>
    </source>
</evidence>
<dbReference type="InterPro" id="IPR036188">
    <property type="entry name" value="FAD/NAD-bd_sf"/>
</dbReference>
<dbReference type="SUPFAM" id="SSF51230">
    <property type="entry name" value="Single hybrid motif"/>
    <property type="match status" value="2"/>
</dbReference>
<dbReference type="InterPro" id="IPR004099">
    <property type="entry name" value="Pyr_nucl-diS_OxRdtase_dimer"/>
</dbReference>
<dbReference type="Pfam" id="PF07992">
    <property type="entry name" value="Pyr_redox_2"/>
    <property type="match status" value="1"/>
</dbReference>
<dbReference type="NCBIfam" id="TIGR01350">
    <property type="entry name" value="lipoamide_DH"/>
    <property type="match status" value="1"/>
</dbReference>
<dbReference type="Gene3D" id="3.50.50.60">
    <property type="entry name" value="FAD/NAD(P)-binding domain"/>
    <property type="match status" value="2"/>
</dbReference>
<dbReference type="OrthoDB" id="9776382at2"/>
<evidence type="ECO:0000256" key="10">
    <source>
        <dbReference type="ARBA" id="ARBA00023284"/>
    </source>
</evidence>
<dbReference type="EC" id="1.8.1.4" evidence="3 12"/>
<evidence type="ECO:0000256" key="13">
    <source>
        <dbReference type="SAM" id="MobiDB-lite"/>
    </source>
</evidence>
<dbReference type="CDD" id="cd06849">
    <property type="entry name" value="lipoyl_domain"/>
    <property type="match status" value="2"/>
</dbReference>
<evidence type="ECO:0000256" key="7">
    <source>
        <dbReference type="ARBA" id="ARBA00023002"/>
    </source>
</evidence>
<dbReference type="Gene3D" id="2.40.50.100">
    <property type="match status" value="2"/>
</dbReference>
<comment type="cofactor">
    <cofactor evidence="12">
        <name>FAD</name>
        <dbReference type="ChEBI" id="CHEBI:57692"/>
    </cofactor>
    <text evidence="12">Binds 1 FAD per subunit.</text>
</comment>
<gene>
    <name evidence="15" type="primary">lpd</name>
    <name evidence="15" type="ORF">SAE02_38770</name>
</gene>
<keyword evidence="5" id="KW-0450">Lipoyl</keyword>
<keyword evidence="6 12" id="KW-0274">FAD</keyword>
<organism evidence="15 16">
    <name type="scientific">Skermanella aerolata</name>
    <dbReference type="NCBI Taxonomy" id="393310"/>
    <lineage>
        <taxon>Bacteria</taxon>
        <taxon>Pseudomonadati</taxon>
        <taxon>Pseudomonadota</taxon>
        <taxon>Alphaproteobacteria</taxon>
        <taxon>Rhodospirillales</taxon>
        <taxon>Azospirillaceae</taxon>
        <taxon>Skermanella</taxon>
    </lineage>
</organism>
<dbReference type="SUPFAM" id="SSF51905">
    <property type="entry name" value="FAD/NAD(P)-binding domain"/>
    <property type="match status" value="1"/>
</dbReference>
<evidence type="ECO:0000256" key="3">
    <source>
        <dbReference type="ARBA" id="ARBA00012608"/>
    </source>
</evidence>
<dbReference type="RefSeq" id="WP_084720774.1">
    <property type="nucleotide sequence ID" value="NZ_BJYZ01000018.1"/>
</dbReference>
<evidence type="ECO:0000313" key="16">
    <source>
        <dbReference type="Proteomes" id="UP000321523"/>
    </source>
</evidence>
<dbReference type="GO" id="GO:0006103">
    <property type="term" value="P:2-oxoglutarate metabolic process"/>
    <property type="evidence" value="ECO:0007669"/>
    <property type="project" value="TreeGrafter"/>
</dbReference>
<dbReference type="PANTHER" id="PTHR22912">
    <property type="entry name" value="DISULFIDE OXIDOREDUCTASE"/>
    <property type="match status" value="1"/>
</dbReference>
<keyword evidence="8 12" id="KW-0520">NAD</keyword>
<proteinExistence type="inferred from homology"/>
<dbReference type="InterPro" id="IPR003016">
    <property type="entry name" value="2-oxoA_DH_lipoyl-BS"/>
</dbReference>
<dbReference type="GO" id="GO:0050660">
    <property type="term" value="F:flavin adenine dinucleotide binding"/>
    <property type="evidence" value="ECO:0007669"/>
    <property type="project" value="InterPro"/>
</dbReference>
<evidence type="ECO:0000259" key="14">
    <source>
        <dbReference type="PROSITE" id="PS50968"/>
    </source>
</evidence>
<feature type="domain" description="Lipoyl-binding" evidence="14">
    <location>
        <begin position="3"/>
        <end position="77"/>
    </location>
</feature>
<dbReference type="FunFam" id="3.30.390.30:FF:000001">
    <property type="entry name" value="Dihydrolipoyl dehydrogenase"/>
    <property type="match status" value="1"/>
</dbReference>
<dbReference type="PRINTS" id="PR00368">
    <property type="entry name" value="FADPNR"/>
</dbReference>
<dbReference type="AlphaFoldDB" id="A0A512DTD0"/>
<accession>A0A512DTD0</accession>
<dbReference type="PRINTS" id="PR00411">
    <property type="entry name" value="PNDRDTASEI"/>
</dbReference>
<dbReference type="Proteomes" id="UP000321523">
    <property type="component" value="Unassembled WGS sequence"/>
</dbReference>
<comment type="miscellaneous">
    <text evidence="12">The active site is a redox-active disulfide bond.</text>
</comment>
<dbReference type="InterPro" id="IPR050151">
    <property type="entry name" value="Class-I_Pyr_Nuc-Dis_Oxidored"/>
</dbReference>
<dbReference type="SUPFAM" id="SSF55424">
    <property type="entry name" value="FAD/NAD-linked reductases, dimerisation (C-terminal) domain"/>
    <property type="match status" value="1"/>
</dbReference>
<evidence type="ECO:0000313" key="15">
    <source>
        <dbReference type="EMBL" id="GEO39729.1"/>
    </source>
</evidence>